<proteinExistence type="predicted"/>
<dbReference type="KEGG" id="vg:80532691"/>
<dbReference type="InterPro" id="IPR004936">
    <property type="entry name" value="Herpes_UL21"/>
</dbReference>
<gene>
    <name evidence="9" type="primary">F-UL21</name>
</gene>
<evidence type="ECO:0000256" key="1">
    <source>
        <dbReference type="ARBA" id="ARBA00004147"/>
    </source>
</evidence>
<keyword evidence="5" id="KW-0920">Virion tegument</keyword>
<keyword evidence="10" id="KW-1185">Reference proteome</keyword>
<dbReference type="GO" id="GO:0030430">
    <property type="term" value="C:host cell cytoplasm"/>
    <property type="evidence" value="ECO:0007669"/>
    <property type="project" value="UniProtKB-SubCell"/>
</dbReference>
<name>V5NWJ4_9ALPH</name>
<evidence type="ECO:0000256" key="6">
    <source>
        <dbReference type="ARBA" id="ARBA00022844"/>
    </source>
</evidence>
<dbReference type="RefSeq" id="YP_010795532.1">
    <property type="nucleotide sequence ID" value="NC_075701.1"/>
</dbReference>
<keyword evidence="6" id="KW-0946">Virion</keyword>
<organism evidence="9 10">
    <name type="scientific">Chelonid alphaherpesvirus 5</name>
    <dbReference type="NCBI Taxonomy" id="702736"/>
    <lineage>
        <taxon>Viruses</taxon>
        <taxon>Duplodnaviria</taxon>
        <taxon>Heunggongvirae</taxon>
        <taxon>Peploviricota</taxon>
        <taxon>Herviviricetes</taxon>
        <taxon>Herpesvirales</taxon>
        <taxon>Orthoherpesviridae</taxon>
        <taxon>Alphaherpesvirinae</taxon>
        <taxon>Scutavirus</taxon>
        <taxon>Scutavirus chelonidalpha5</taxon>
    </lineage>
</organism>
<evidence type="ECO:0000256" key="3">
    <source>
        <dbReference type="ARBA" id="ARBA00004535"/>
    </source>
</evidence>
<sequence length="467" mass="51115">MNVIVGESFEVCGVRCYEERAAGTVTFWSGGVLFTLEGATGRLKKRGHRLIDGALLAYLSTDLQKHGSARVDGAGGQLFIDDLISASLNAASELDLVNQTGGDLSDDASYFYFLTGTPYAVPVRITCGETGSHRLTLLEKPRLYSLTDNGFDYPLPDSLVELSEVTLGFIPASLKVLYKALTRDAGNTRANLTIPMLPPPPDTKRRSEGRRSVRYSDSVRVCKIESRSRALWSQGPGDTAARNDLRRLRLVLSRVDDALSGKVAVGSWAHEGLSQLTPHLQLFREPFFGSRSEGSLGSLSNAQKLLIIQFIFDKHGMSSCYPFIETVCLGPGSGPDKDARVSDDLLHLTAERVNSLFQEAYVVSSCLESLARSSPPRRQEPCRSADALALERLALGPDSGKRWLIGGVLERIFKGEGYRAALEFLAPFSTCRIFIHRCLASDRVSAFETGESRPALVLKTLYDSRVK</sequence>
<reference evidence="9 10" key="1">
    <citation type="journal article" date="2012" name="PLoS ONE">
        <title>The genome of Chelonid herpesvirus 5 harbors atypical genes.</title>
        <authorList>
            <person name="Ackermann M."/>
            <person name="Koriabine M."/>
            <person name="Hartmann-Fritsch F."/>
            <person name="de Jong P.J."/>
            <person name="Lewis T.D."/>
            <person name="Schetle N."/>
            <person name="Work T.M."/>
            <person name="Dagenais J."/>
            <person name="Balazs G.H."/>
            <person name="Leong J.A."/>
        </authorList>
    </citation>
    <scope>NUCLEOTIDE SEQUENCE [LARGE SCALE GENOMIC DNA]</scope>
</reference>
<dbReference type="Pfam" id="PF03252">
    <property type="entry name" value="Herpes_UL21"/>
    <property type="match status" value="1"/>
</dbReference>
<dbReference type="EMBL" id="HQ878327">
    <property type="protein sequence ID" value="AHA93346.1"/>
    <property type="molecule type" value="Genomic_DNA"/>
</dbReference>
<evidence type="ECO:0000256" key="2">
    <source>
        <dbReference type="ARBA" id="ARBA00004192"/>
    </source>
</evidence>
<keyword evidence="4" id="KW-1048">Host nucleus</keyword>
<dbReference type="GO" id="GO:0019033">
    <property type="term" value="C:viral tegument"/>
    <property type="evidence" value="ECO:0007669"/>
    <property type="project" value="UniProtKB-SubCell"/>
</dbReference>
<dbReference type="GeneID" id="80532691"/>
<accession>V5NWJ4</accession>
<dbReference type="GO" id="GO:0042025">
    <property type="term" value="C:host cell nucleus"/>
    <property type="evidence" value="ECO:0007669"/>
    <property type="project" value="UniProtKB-SubCell"/>
</dbReference>
<evidence type="ECO:0000313" key="9">
    <source>
        <dbReference type="EMBL" id="AHA93346.1"/>
    </source>
</evidence>
<dbReference type="Proteomes" id="UP000325782">
    <property type="component" value="Segment"/>
</dbReference>
<evidence type="ECO:0000256" key="8">
    <source>
        <dbReference type="SAM" id="MobiDB-lite"/>
    </source>
</evidence>
<feature type="region of interest" description="Disordered" evidence="8">
    <location>
        <begin position="191"/>
        <end position="210"/>
    </location>
</feature>
<evidence type="ECO:0000256" key="5">
    <source>
        <dbReference type="ARBA" id="ARBA00022580"/>
    </source>
</evidence>
<protein>
    <submittedName>
        <fullName evidence="9">F-UL21 tegument protein</fullName>
    </submittedName>
</protein>
<evidence type="ECO:0000313" key="10">
    <source>
        <dbReference type="Proteomes" id="UP000325782"/>
    </source>
</evidence>
<keyword evidence="7" id="KW-1035">Host cytoplasm</keyword>
<evidence type="ECO:0000256" key="7">
    <source>
        <dbReference type="ARBA" id="ARBA00023200"/>
    </source>
</evidence>
<comment type="subcellular location">
    <subcellularLocation>
        <location evidence="2">Host cytoplasm</location>
    </subcellularLocation>
    <subcellularLocation>
        <location evidence="1">Host nucleus</location>
    </subcellularLocation>
    <subcellularLocation>
        <location evidence="3">Virion tegument</location>
    </subcellularLocation>
</comment>
<evidence type="ECO:0000256" key="4">
    <source>
        <dbReference type="ARBA" id="ARBA00022562"/>
    </source>
</evidence>